<dbReference type="AlphaFoldDB" id="A0A6L5GSY7"/>
<organism evidence="2 3">
    <name type="scientific">Candidatus Pseudoramibacter fermentans</name>
    <dbReference type="NCBI Taxonomy" id="2594427"/>
    <lineage>
        <taxon>Bacteria</taxon>
        <taxon>Bacillati</taxon>
        <taxon>Bacillota</taxon>
        <taxon>Clostridia</taxon>
        <taxon>Eubacteriales</taxon>
        <taxon>Eubacteriaceae</taxon>
        <taxon>Pseudoramibacter</taxon>
    </lineage>
</organism>
<dbReference type="EMBL" id="VOGB01000005">
    <property type="protein sequence ID" value="MQM73381.1"/>
    <property type="molecule type" value="Genomic_DNA"/>
</dbReference>
<sequence length="188" mass="21515">MMTEAQNTESTPFPQAMPTPEDYGAPINSDDVNDFIHMVEQAFSPIEAWYRGETEVDDVVALVQDQFDAYEKAAAPYRDLLKRTYVWKDEMDAAARRTRVSGDPKNDTADKTFDRIAYSQIQFAVFRANYCVQQIITSAHKATQAFEGLIKHVPQLLEQGEDLRSVPWTELTLLKKSRRGVGPFRYQK</sequence>
<protein>
    <submittedName>
        <fullName evidence="2">Uncharacterized protein</fullName>
    </submittedName>
</protein>
<accession>A0A6L5GSY7</accession>
<proteinExistence type="predicted"/>
<feature type="region of interest" description="Disordered" evidence="1">
    <location>
        <begin position="1"/>
        <end position="21"/>
    </location>
</feature>
<feature type="compositionally biased region" description="Polar residues" evidence="1">
    <location>
        <begin position="1"/>
        <end position="13"/>
    </location>
</feature>
<keyword evidence="3" id="KW-1185">Reference proteome</keyword>
<evidence type="ECO:0000313" key="3">
    <source>
        <dbReference type="Proteomes" id="UP000473648"/>
    </source>
</evidence>
<dbReference type="Proteomes" id="UP000473648">
    <property type="component" value="Unassembled WGS sequence"/>
</dbReference>
<evidence type="ECO:0000313" key="2">
    <source>
        <dbReference type="EMBL" id="MQM73381.1"/>
    </source>
</evidence>
<name>A0A6L5GSY7_9FIRM</name>
<evidence type="ECO:0000256" key="1">
    <source>
        <dbReference type="SAM" id="MobiDB-lite"/>
    </source>
</evidence>
<reference evidence="2" key="1">
    <citation type="journal article" date="2020" name="Appl. Environ. Microbiol.">
        <title>Medium-Chain Fatty Acid Synthesis by 'Candidatus Weimeria bifida' gen. nov., sp. nov., and 'Candidatus Pseudoramibacter fermentans' sp. nov.</title>
        <authorList>
            <person name="Scarborough M.J."/>
            <person name="Myers K.S."/>
            <person name="Donohue T.J."/>
            <person name="Noguera D.R."/>
        </authorList>
    </citation>
    <scope>NUCLEOTIDE SEQUENCE</scope>
    <source>
        <strain evidence="2">EUB1.1</strain>
    </source>
</reference>
<gene>
    <name evidence="2" type="ORF">FRC53_08235</name>
</gene>
<comment type="caution">
    <text evidence="2">The sequence shown here is derived from an EMBL/GenBank/DDBJ whole genome shotgun (WGS) entry which is preliminary data.</text>
</comment>